<comment type="similarity">
    <text evidence="4">Belongs to the eIF-3 subunit L family.</text>
</comment>
<evidence type="ECO:0000313" key="6">
    <source>
        <dbReference type="EMBL" id="CAD8824891.1"/>
    </source>
</evidence>
<feature type="transmembrane region" description="Helical" evidence="5">
    <location>
        <begin position="240"/>
        <end position="259"/>
    </location>
</feature>
<dbReference type="AlphaFoldDB" id="A0A7S0ZKV5"/>
<keyword evidence="5" id="KW-0812">Transmembrane</keyword>
<dbReference type="GO" id="GO:0005852">
    <property type="term" value="C:eukaryotic translation initiation factor 3 complex"/>
    <property type="evidence" value="ECO:0007669"/>
    <property type="project" value="UniProtKB-UniRule"/>
</dbReference>
<proteinExistence type="inferred from homology"/>
<dbReference type="GO" id="GO:0016282">
    <property type="term" value="C:eukaryotic 43S preinitiation complex"/>
    <property type="evidence" value="ECO:0007669"/>
    <property type="project" value="UniProtKB-UniRule"/>
</dbReference>
<keyword evidence="5" id="KW-0472">Membrane</keyword>
<evidence type="ECO:0000256" key="4">
    <source>
        <dbReference type="HAMAP-Rule" id="MF_03011"/>
    </source>
</evidence>
<keyword evidence="5" id="KW-1133">Transmembrane helix</keyword>
<comment type="subcellular location">
    <subcellularLocation>
        <location evidence="4">Cytoplasm</location>
    </subcellularLocation>
</comment>
<dbReference type="PANTHER" id="PTHR13242">
    <property type="entry name" value="EUKARYOTIC TRANSLATION INITIATION FACTOR 3"/>
    <property type="match status" value="1"/>
</dbReference>
<name>A0A7S0ZKV5_9RHOD</name>
<dbReference type="GO" id="GO:0033290">
    <property type="term" value="C:eukaryotic 48S preinitiation complex"/>
    <property type="evidence" value="ECO:0007669"/>
    <property type="project" value="UniProtKB-UniRule"/>
</dbReference>
<evidence type="ECO:0000256" key="3">
    <source>
        <dbReference type="ARBA" id="ARBA00022917"/>
    </source>
</evidence>
<evidence type="ECO:0000256" key="5">
    <source>
        <dbReference type="SAM" id="Phobius"/>
    </source>
</evidence>
<protein>
    <recommendedName>
        <fullName evidence="4">Eukaryotic translation initiation factor 3 subunit L</fullName>
        <shortName evidence="4">eIF3l</shortName>
    </recommendedName>
</protein>
<keyword evidence="2 4" id="KW-0396">Initiation factor</keyword>
<dbReference type="GO" id="GO:0003743">
    <property type="term" value="F:translation initiation factor activity"/>
    <property type="evidence" value="ECO:0007669"/>
    <property type="project" value="UniProtKB-UniRule"/>
</dbReference>
<reference evidence="6" key="1">
    <citation type="submission" date="2021-01" db="EMBL/GenBank/DDBJ databases">
        <authorList>
            <person name="Corre E."/>
            <person name="Pelletier E."/>
            <person name="Niang G."/>
            <person name="Scheremetjew M."/>
            <person name="Finn R."/>
            <person name="Kale V."/>
            <person name="Holt S."/>
            <person name="Cochrane G."/>
            <person name="Meng A."/>
            <person name="Brown T."/>
            <person name="Cohen L."/>
        </authorList>
    </citation>
    <scope>NUCLEOTIDE SEQUENCE</scope>
    <source>
        <strain evidence="6">CCMP3278</strain>
    </source>
</reference>
<dbReference type="EMBL" id="HBFP01012867">
    <property type="protein sequence ID" value="CAD8824891.1"/>
    <property type="molecule type" value="Transcribed_RNA"/>
</dbReference>
<feature type="transmembrane region" description="Helical" evidence="5">
    <location>
        <begin position="279"/>
        <end position="299"/>
    </location>
</feature>
<gene>
    <name evidence="6" type="ORF">TOLI1172_LOCUS9290</name>
</gene>
<evidence type="ECO:0000256" key="2">
    <source>
        <dbReference type="ARBA" id="ARBA00022540"/>
    </source>
</evidence>
<dbReference type="PANTHER" id="PTHR13242:SF0">
    <property type="entry name" value="EUKARYOTIC TRANSLATION INITIATION FACTOR 3 SUBUNIT L"/>
    <property type="match status" value="1"/>
</dbReference>
<keyword evidence="1 4" id="KW-0963">Cytoplasm</keyword>
<organism evidence="6">
    <name type="scientific">Timspurckia oligopyrenoides</name>
    <dbReference type="NCBI Taxonomy" id="708627"/>
    <lineage>
        <taxon>Eukaryota</taxon>
        <taxon>Rhodophyta</taxon>
        <taxon>Bangiophyceae</taxon>
        <taxon>Porphyridiales</taxon>
        <taxon>Porphyridiaceae</taxon>
        <taxon>Timspurckia</taxon>
    </lineage>
</organism>
<comment type="subunit">
    <text evidence="4">Component of the eukaryotic translation initiation factor 3 (eIF-3) complex.</text>
</comment>
<sequence>MDSMNWRENAVGPLGVGNVEGVGGMIGPGHELWTDELSQIPDAVRQFLVYFCAKVREANVAEIHNLYEDTFNKLSNRYYKSDEWPLAEVIAPLVESDEIFLMLYKELYFRHIHASSQPSLEQRLEAWENYCLLFNQFLNNRMLEFDLPQSWLWDIVDEFIYQFEDWSLYRSKLKNKSPEEIEFLQDSDHIWNVNSVLQYLHALVNQSNVCPWLLNGNEPVGSPNPTDNDFDLSSLALYRYIGYFSIIGLLRIHCLLQDYRLALMVLQPLDFDATNPLFTHVSACHVSLFYFMGFAFLMLRRYEDAVRVFSTTLMHIGRIKQYHTRSYQYDQINKRSEKMLALLALCFSFSPQSSEQASMGLLREKYSDKLARLRAGEESLFEELFVFASPKFISPAPPNYEVTADSGMDCAKLQLHLFMNEVRQQLVLPQIRSYLKLYRAISLSKLASFMETDETTFRSHLLSLKHKGWTIVGDRSDPPLLGSFRACTGVDFYIDNNVVHIADSDEGVNYGEFFLENIERLEDLMESIRIQNSTTRVK</sequence>
<keyword evidence="3 4" id="KW-0648">Protein biosynthesis</keyword>
<accession>A0A7S0ZKV5</accession>
<dbReference type="GO" id="GO:0001732">
    <property type="term" value="P:formation of cytoplasmic translation initiation complex"/>
    <property type="evidence" value="ECO:0007669"/>
    <property type="project" value="UniProtKB-UniRule"/>
</dbReference>
<dbReference type="Pfam" id="PF10255">
    <property type="entry name" value="Paf67"/>
    <property type="match status" value="1"/>
</dbReference>
<evidence type="ECO:0000256" key="1">
    <source>
        <dbReference type="ARBA" id="ARBA00022490"/>
    </source>
</evidence>
<dbReference type="HAMAP" id="MF_03011">
    <property type="entry name" value="eIF3l"/>
    <property type="match status" value="1"/>
</dbReference>
<dbReference type="InterPro" id="IPR019382">
    <property type="entry name" value="eIF3l"/>
</dbReference>
<comment type="function">
    <text evidence="4">Component of the eukaryotic translation initiation factor 3 (eIF-3) complex, which is involved in protein synthesis of a specialized repertoire of mRNAs and, together with other initiation factors, stimulates binding of mRNA and methionyl-tRNAi to the 40S ribosome. The eIF-3 complex specifically targets and initiates translation of a subset of mRNAs involved in cell proliferation.</text>
</comment>